<protein>
    <submittedName>
        <fullName evidence="2">Cyclase dehydrase</fullName>
    </submittedName>
</protein>
<name>A0A1S1P056_METEX</name>
<feature type="region of interest" description="Disordered" evidence="1">
    <location>
        <begin position="148"/>
        <end position="194"/>
    </location>
</feature>
<dbReference type="EMBL" id="MNAO01000136">
    <property type="protein sequence ID" value="OHV16358.1"/>
    <property type="molecule type" value="Genomic_DNA"/>
</dbReference>
<evidence type="ECO:0000256" key="1">
    <source>
        <dbReference type="SAM" id="MobiDB-lite"/>
    </source>
</evidence>
<accession>A0A1S1P056</accession>
<gene>
    <name evidence="2" type="ORF">BK022_12760</name>
</gene>
<evidence type="ECO:0000313" key="2">
    <source>
        <dbReference type="EMBL" id="OHV16358.1"/>
    </source>
</evidence>
<sequence>MARDNDRSNGGALARIAPDSRRRPDPATEGLAQGLGWFSLGLGAAEIVGGAAIARWLGKPELTPVIQAYGVREIVTGVGILGTQDPTPWIWGRVGGDAVDIATVLPALEESNPKRGNAMIALMALAGVTALDVVCAHNLSEAPLRPSRRVRSDYGRRSGFPESPEAMRGRASDFEPPLDIVGPQAMRPWTSAEA</sequence>
<evidence type="ECO:0000313" key="3">
    <source>
        <dbReference type="Proteomes" id="UP000180215"/>
    </source>
</evidence>
<dbReference type="Proteomes" id="UP000180215">
    <property type="component" value="Unassembled WGS sequence"/>
</dbReference>
<organism evidence="2 3">
    <name type="scientific">Methylorubrum extorquens</name>
    <name type="common">Methylobacterium dichloromethanicum</name>
    <name type="synonym">Methylobacterium extorquens</name>
    <dbReference type="NCBI Taxonomy" id="408"/>
    <lineage>
        <taxon>Bacteria</taxon>
        <taxon>Pseudomonadati</taxon>
        <taxon>Pseudomonadota</taxon>
        <taxon>Alphaproteobacteria</taxon>
        <taxon>Hyphomicrobiales</taxon>
        <taxon>Methylobacteriaceae</taxon>
        <taxon>Methylorubrum</taxon>
    </lineage>
</organism>
<reference evidence="2 3" key="1">
    <citation type="submission" date="2016-10" db="EMBL/GenBank/DDBJ databases">
        <title>Draft genome sequence of Methylobacterium extorquens CP3, a seed endophyte of Crotalaria pumila with plant growth-promoting and metal tolerance properties.</title>
        <authorList>
            <person name="Sanchez-Lopez A.S."/>
            <person name="Van Hamme J.D."/>
            <person name="Thijs S."/>
            <person name="Mcammond B.M."/>
            <person name="Stevens V."/>
            <person name="Gonzalez-Chavez M.D.C."/>
            <person name="Vangronsveld J."/>
        </authorList>
    </citation>
    <scope>NUCLEOTIDE SEQUENCE [LARGE SCALE GENOMIC DNA]</scope>
    <source>
        <strain evidence="2 3">CP3</strain>
    </source>
</reference>
<proteinExistence type="predicted"/>
<feature type="region of interest" description="Disordered" evidence="1">
    <location>
        <begin position="1"/>
        <end position="28"/>
    </location>
</feature>
<dbReference type="AlphaFoldDB" id="A0A1S1P056"/>
<comment type="caution">
    <text evidence="2">The sequence shown here is derived from an EMBL/GenBank/DDBJ whole genome shotgun (WGS) entry which is preliminary data.</text>
</comment>